<evidence type="ECO:0000259" key="1">
    <source>
        <dbReference type="Pfam" id="PF07883"/>
    </source>
</evidence>
<gene>
    <name evidence="2" type="ORF">FHX78_1233</name>
</gene>
<accession>A0A561SGK7</accession>
<dbReference type="EMBL" id="VIWV01000002">
    <property type="protein sequence ID" value="TWF74001.1"/>
    <property type="molecule type" value="Genomic_DNA"/>
</dbReference>
<dbReference type="SUPFAM" id="SSF51182">
    <property type="entry name" value="RmlC-like cupins"/>
    <property type="match status" value="1"/>
</dbReference>
<dbReference type="RefSeq" id="WP_145872324.1">
    <property type="nucleotide sequence ID" value="NZ_BNCE01000028.1"/>
</dbReference>
<dbReference type="GO" id="GO:0051213">
    <property type="term" value="F:dioxygenase activity"/>
    <property type="evidence" value="ECO:0007669"/>
    <property type="project" value="UniProtKB-KW"/>
</dbReference>
<comment type="caution">
    <text evidence="2">The sequence shown here is derived from an EMBL/GenBank/DDBJ whole genome shotgun (WGS) entry which is preliminary data.</text>
</comment>
<dbReference type="InterPro" id="IPR014710">
    <property type="entry name" value="RmlC-like_jellyroll"/>
</dbReference>
<dbReference type="OrthoDB" id="9802489at2"/>
<dbReference type="AlphaFoldDB" id="A0A561SGK7"/>
<keyword evidence="2" id="KW-0560">Oxidoreductase</keyword>
<dbReference type="InterPro" id="IPR011051">
    <property type="entry name" value="RmlC_Cupin_sf"/>
</dbReference>
<dbReference type="PANTHER" id="PTHR43698">
    <property type="entry name" value="RIBD C-TERMINAL DOMAIN CONTAINING PROTEIN"/>
    <property type="match status" value="1"/>
</dbReference>
<feature type="domain" description="Cupin type-2" evidence="1">
    <location>
        <begin position="46"/>
        <end position="114"/>
    </location>
</feature>
<sequence>MIINTPVEYTDSLEPLPEKYQRVFSGEARLTDLFPSEEQHTSSVLLVRFEEGVRNHWHWHTGGQLLYITEGEGYVQVRGQEPTVVRAGDVVACPPGEEHWHGATENSSMTHLAVTLGDIIWLEPSGG</sequence>
<dbReference type="PANTHER" id="PTHR43698:SF1">
    <property type="entry name" value="BLL4564 PROTEIN"/>
    <property type="match status" value="1"/>
</dbReference>
<dbReference type="InterPro" id="IPR047263">
    <property type="entry name" value="HNL-like_cupin"/>
</dbReference>
<evidence type="ECO:0000313" key="3">
    <source>
        <dbReference type="Proteomes" id="UP000316603"/>
    </source>
</evidence>
<dbReference type="Pfam" id="PF07883">
    <property type="entry name" value="Cupin_2"/>
    <property type="match status" value="1"/>
</dbReference>
<dbReference type="CDD" id="cd02233">
    <property type="entry name" value="cupin_HNL-like"/>
    <property type="match status" value="1"/>
</dbReference>
<dbReference type="Proteomes" id="UP000316603">
    <property type="component" value="Unassembled WGS sequence"/>
</dbReference>
<dbReference type="Gene3D" id="2.60.120.10">
    <property type="entry name" value="Jelly Rolls"/>
    <property type="match status" value="1"/>
</dbReference>
<reference evidence="2 3" key="1">
    <citation type="submission" date="2019-06" db="EMBL/GenBank/DDBJ databases">
        <title>Sequencing the genomes of 1000 actinobacteria strains.</title>
        <authorList>
            <person name="Klenk H.-P."/>
        </authorList>
    </citation>
    <scope>NUCLEOTIDE SEQUENCE [LARGE SCALE GENOMIC DNA]</scope>
    <source>
        <strain evidence="2 3">DSM 41695</strain>
    </source>
</reference>
<organism evidence="2 3">
    <name type="scientific">Streptomyces capillispiralis</name>
    <dbReference type="NCBI Taxonomy" id="68182"/>
    <lineage>
        <taxon>Bacteria</taxon>
        <taxon>Bacillati</taxon>
        <taxon>Actinomycetota</taxon>
        <taxon>Actinomycetes</taxon>
        <taxon>Kitasatosporales</taxon>
        <taxon>Streptomycetaceae</taxon>
        <taxon>Streptomyces</taxon>
    </lineage>
</organism>
<keyword evidence="3" id="KW-1185">Reference proteome</keyword>
<proteinExistence type="predicted"/>
<dbReference type="InterPro" id="IPR013096">
    <property type="entry name" value="Cupin_2"/>
</dbReference>
<keyword evidence="2" id="KW-0223">Dioxygenase</keyword>
<name>A0A561SGK7_9ACTN</name>
<protein>
    <submittedName>
        <fullName evidence="2">Quercetin dioxygenase-like cupin family protein</fullName>
    </submittedName>
</protein>
<evidence type="ECO:0000313" key="2">
    <source>
        <dbReference type="EMBL" id="TWF74001.1"/>
    </source>
</evidence>